<comment type="caution">
    <text evidence="2">The sequence shown here is derived from an EMBL/GenBank/DDBJ whole genome shotgun (WGS) entry which is preliminary data.</text>
</comment>
<protein>
    <submittedName>
        <fullName evidence="2">Uncharacterized protein</fullName>
    </submittedName>
</protein>
<organism evidence="2 3">
    <name type="scientific">Variovorax boronicumulans</name>
    <dbReference type="NCBI Taxonomy" id="436515"/>
    <lineage>
        <taxon>Bacteria</taxon>
        <taxon>Pseudomonadati</taxon>
        <taxon>Pseudomonadota</taxon>
        <taxon>Betaproteobacteria</taxon>
        <taxon>Burkholderiales</taxon>
        <taxon>Comamonadaceae</taxon>
        <taxon>Variovorax</taxon>
    </lineage>
</organism>
<evidence type="ECO:0000313" key="2">
    <source>
        <dbReference type="EMBL" id="MDP9896399.1"/>
    </source>
</evidence>
<dbReference type="EMBL" id="JAUSRD010000017">
    <property type="protein sequence ID" value="MDP9896399.1"/>
    <property type="molecule type" value="Genomic_DNA"/>
</dbReference>
<dbReference type="Proteomes" id="UP001242045">
    <property type="component" value="Unassembled WGS sequence"/>
</dbReference>
<evidence type="ECO:0000256" key="1">
    <source>
        <dbReference type="SAM" id="SignalP"/>
    </source>
</evidence>
<feature type="chain" id="PRO_5043398373" evidence="1">
    <location>
        <begin position="22"/>
        <end position="297"/>
    </location>
</feature>
<accession>A0AAW8D770</accession>
<keyword evidence="1" id="KW-0732">Signal</keyword>
<proteinExistence type="predicted"/>
<name>A0AAW8D770_9BURK</name>
<sequence>MRKLSGLLVLAVAVATGSAYAQSTCSATPYSVRLKEVAGKITVSVPAKFVQVNNPAEVSLGAGFNRGMFSALAPVVVDEILDSYGCVLTEAIDLDQKLTDAHKQDLKSAWSEVRATVQNSTVTYFSLWAESNAAGIKASPLSDKKNLAEDEQALAKYIAKLPKDNFTIYTGFSLNAQAVINGITTDACGVFVRSALVDNESNIQHLANALRPVLVTYVSDVKNGSRDAKMKLWTQASTMQMPTQSSKNTVLALQACEKSKGSADAAPATGAAASVPATASALAFKASDVLAFKPSQQ</sequence>
<evidence type="ECO:0000313" key="3">
    <source>
        <dbReference type="Proteomes" id="UP001242045"/>
    </source>
</evidence>
<gene>
    <name evidence="2" type="ORF">J2W31_005534</name>
</gene>
<dbReference type="RefSeq" id="WP_307686729.1">
    <property type="nucleotide sequence ID" value="NZ_JAUSRD010000017.1"/>
</dbReference>
<dbReference type="AlphaFoldDB" id="A0AAW8D770"/>
<reference evidence="2" key="1">
    <citation type="submission" date="2023-07" db="EMBL/GenBank/DDBJ databases">
        <title>Sorghum-associated microbial communities from plants grown in Nebraska, USA.</title>
        <authorList>
            <person name="Schachtman D."/>
        </authorList>
    </citation>
    <scope>NUCLEOTIDE SEQUENCE</scope>
    <source>
        <strain evidence="2">DS3754</strain>
    </source>
</reference>
<feature type="signal peptide" evidence="1">
    <location>
        <begin position="1"/>
        <end position="21"/>
    </location>
</feature>